<dbReference type="Proteomes" id="UP000008076">
    <property type="component" value="Unassembled WGS sequence"/>
</dbReference>
<dbReference type="EMBL" id="DS549789">
    <property type="protein sequence ID" value="EDR24852.1"/>
    <property type="molecule type" value="Genomic_DNA"/>
</dbReference>
<keyword evidence="2" id="KW-1185">Reference proteome</keyword>
<dbReference type="GeneID" id="5883891"/>
<gene>
    <name evidence="1" type="ORF">EDI_216610</name>
</gene>
<accession>B0EKT2</accession>
<proteinExistence type="predicted"/>
<dbReference type="OMA" id="QNSFAFM"/>
<dbReference type="AlphaFoldDB" id="B0EKT2"/>
<evidence type="ECO:0000313" key="2">
    <source>
        <dbReference type="Proteomes" id="UP000008076"/>
    </source>
</evidence>
<evidence type="ECO:0000313" key="1">
    <source>
        <dbReference type="EMBL" id="EDR24852.1"/>
    </source>
</evidence>
<dbReference type="OrthoDB" id="28647at2759"/>
<dbReference type="RefSeq" id="XP_001738790.1">
    <property type="nucleotide sequence ID" value="XM_001738738.1"/>
</dbReference>
<dbReference type="KEGG" id="edi:EDI_216610"/>
<organism evidence="2">
    <name type="scientific">Entamoeba dispar (strain ATCC PRA-260 / SAW760)</name>
    <dbReference type="NCBI Taxonomy" id="370354"/>
    <lineage>
        <taxon>Eukaryota</taxon>
        <taxon>Amoebozoa</taxon>
        <taxon>Evosea</taxon>
        <taxon>Archamoebae</taxon>
        <taxon>Mastigamoebida</taxon>
        <taxon>Entamoebidae</taxon>
        <taxon>Entamoeba</taxon>
    </lineage>
</organism>
<protein>
    <submittedName>
        <fullName evidence="1">Uncharacterized protein</fullName>
    </submittedName>
</protein>
<dbReference type="VEuPathDB" id="AmoebaDB:EDI_216610"/>
<name>B0EKT2_ENTDS</name>
<reference evidence="2" key="1">
    <citation type="submission" date="2007-12" db="EMBL/GenBank/DDBJ databases">
        <title>Annotation of Entamoeba dispar SAW760.</title>
        <authorList>
            <person name="Lorenzi H."/>
            <person name="Inman J."/>
            <person name="Schobel S."/>
            <person name="Amedeo P."/>
            <person name="Caler E."/>
        </authorList>
    </citation>
    <scope>NUCLEOTIDE SEQUENCE [LARGE SCALE GENOMIC DNA]</scope>
    <source>
        <strain evidence="2">ATCC PRA-260 / SAW760</strain>
    </source>
</reference>
<sequence>MEEGMCRVDTLIKNAMKKIVDYEEQRKEAELMKTYELMKYESLEKEDEHNKNLIIEVLRQSINRNDISLVKLKKWKDLTIELFKKIERLEKEENERKEENKISMTKVLDSKNIHHELITKRRGSFIKRVSSPRSLIKVKELNKKRQSKRFEEINSQSIDHHLVFCNNETAKTISLKRRSTGQMGINNQIANISTELLLSEEKVIKKEGEYNESINEEMTVQMITTSPNDLEVIENTIKNWIPNINRMNCIIDDDINEQWDRNICEKIQQLQEFYIIFIDGYQFCIGFYFSIQSVKEWEWIVVGQNSFAFMGQSPNTIYRCPRKENTCLSVCFYNNYGTIISVGSPYKPIHFNKSNHLSMLSDFTDYFSSPTSLITPSLRLKRMLVYSIN</sequence>
<dbReference type="eggNOG" id="ENOG502R92X">
    <property type="taxonomic scope" value="Eukaryota"/>
</dbReference>